<dbReference type="InterPro" id="IPR020806">
    <property type="entry name" value="PKS_PP-bd"/>
</dbReference>
<feature type="compositionally biased region" description="Basic and acidic residues" evidence="6">
    <location>
        <begin position="4459"/>
        <end position="4475"/>
    </location>
</feature>
<dbReference type="InterPro" id="IPR000873">
    <property type="entry name" value="AMP-dep_synth/lig_dom"/>
</dbReference>
<dbReference type="PANTHER" id="PTHR45527">
    <property type="entry name" value="NONRIBOSOMAL PEPTIDE SYNTHETASE"/>
    <property type="match status" value="1"/>
</dbReference>
<feature type="domain" description="Carrier" evidence="7">
    <location>
        <begin position="2840"/>
        <end position="2913"/>
    </location>
</feature>
<gene>
    <name evidence="8" type="ORF">L228DRAFT_224294</name>
</gene>
<dbReference type="FunFam" id="3.30.300.30:FF:000033">
    <property type="entry name" value="Nonribosomal siderophore peptide synthase SidC"/>
    <property type="match status" value="1"/>
</dbReference>
<dbReference type="OMA" id="HHIVTEG"/>
<dbReference type="InterPro" id="IPR036736">
    <property type="entry name" value="ACP-like_sf"/>
</dbReference>
<dbReference type="SUPFAM" id="SSF56801">
    <property type="entry name" value="Acetyl-CoA synthetase-like"/>
    <property type="match status" value="4"/>
</dbReference>
<dbReference type="PROSITE" id="PS50075">
    <property type="entry name" value="CARRIER"/>
    <property type="match status" value="6"/>
</dbReference>
<dbReference type="InterPro" id="IPR009081">
    <property type="entry name" value="PP-bd_ACP"/>
</dbReference>
<accession>A0A164ZXX5</accession>
<reference evidence="8 9" key="1">
    <citation type="journal article" date="2016" name="Fungal Biol.">
        <title>The genome of Xylona heveae provides a window into fungal endophytism.</title>
        <authorList>
            <person name="Gazis R."/>
            <person name="Kuo A."/>
            <person name="Riley R."/>
            <person name="LaButti K."/>
            <person name="Lipzen A."/>
            <person name="Lin J."/>
            <person name="Amirebrahimi M."/>
            <person name="Hesse C.N."/>
            <person name="Spatafora J.W."/>
            <person name="Henrissat B."/>
            <person name="Hainaut M."/>
            <person name="Grigoriev I.V."/>
            <person name="Hibbett D.S."/>
        </authorList>
    </citation>
    <scope>NUCLEOTIDE SEQUENCE [LARGE SCALE GENOMIC DNA]</scope>
    <source>
        <strain evidence="8 9">TC161</strain>
    </source>
</reference>
<feature type="region of interest" description="Disordered" evidence="6">
    <location>
        <begin position="2817"/>
        <end position="2843"/>
    </location>
</feature>
<keyword evidence="3" id="KW-0597">Phosphoprotein</keyword>
<evidence type="ECO:0000256" key="3">
    <source>
        <dbReference type="ARBA" id="ARBA00022553"/>
    </source>
</evidence>
<dbReference type="GO" id="GO:0005737">
    <property type="term" value="C:cytoplasm"/>
    <property type="evidence" value="ECO:0007669"/>
    <property type="project" value="TreeGrafter"/>
</dbReference>
<dbReference type="InterPro" id="IPR020845">
    <property type="entry name" value="AMP-binding_CS"/>
</dbReference>
<dbReference type="GO" id="GO:0016874">
    <property type="term" value="F:ligase activity"/>
    <property type="evidence" value="ECO:0007669"/>
    <property type="project" value="UniProtKB-KW"/>
</dbReference>
<dbReference type="InParanoid" id="A0A164ZXX5"/>
<dbReference type="OrthoDB" id="416786at2759"/>
<proteinExistence type="inferred from homology"/>
<dbReference type="InterPro" id="IPR001242">
    <property type="entry name" value="Condensation_dom"/>
</dbReference>
<dbReference type="Gene3D" id="3.30.300.30">
    <property type="match status" value="4"/>
</dbReference>
<dbReference type="PANTHER" id="PTHR45527:SF1">
    <property type="entry name" value="FATTY ACID SYNTHASE"/>
    <property type="match status" value="1"/>
</dbReference>
<dbReference type="CDD" id="cd19542">
    <property type="entry name" value="CT_NRPS-like"/>
    <property type="match status" value="3"/>
</dbReference>
<name>A0A164ZXX5_XYLHT</name>
<dbReference type="STRING" id="1328760.A0A164ZXX5"/>
<comment type="pathway">
    <text evidence="1">Siderophore biosynthesis.</text>
</comment>
<feature type="region of interest" description="Disordered" evidence="6">
    <location>
        <begin position="4454"/>
        <end position="4483"/>
    </location>
</feature>
<evidence type="ECO:0000313" key="9">
    <source>
        <dbReference type="Proteomes" id="UP000076632"/>
    </source>
</evidence>
<comment type="similarity">
    <text evidence="5">Belongs to the NRP synthetase family.</text>
</comment>
<dbReference type="GO" id="GO:0031177">
    <property type="term" value="F:phosphopantetheine binding"/>
    <property type="evidence" value="ECO:0007669"/>
    <property type="project" value="InterPro"/>
</dbReference>
<dbReference type="Pfam" id="PF00668">
    <property type="entry name" value="Condensation"/>
    <property type="match status" value="6"/>
</dbReference>
<dbReference type="InterPro" id="IPR023213">
    <property type="entry name" value="CAT-like_dom_sf"/>
</dbReference>
<evidence type="ECO:0000256" key="6">
    <source>
        <dbReference type="SAM" id="MobiDB-lite"/>
    </source>
</evidence>
<feature type="domain" description="Carrier" evidence="7">
    <location>
        <begin position="4489"/>
        <end position="4562"/>
    </location>
</feature>
<feature type="domain" description="Carrier" evidence="7">
    <location>
        <begin position="1771"/>
        <end position="1848"/>
    </location>
</feature>
<dbReference type="GO" id="GO:0031169">
    <property type="term" value="P:ferrichrome biosynthetic process"/>
    <property type="evidence" value="ECO:0007669"/>
    <property type="project" value="UniProtKB-ARBA"/>
</dbReference>
<dbReference type="Gene3D" id="3.40.50.12780">
    <property type="entry name" value="N-terminal domain of ligase-like"/>
    <property type="match status" value="4"/>
</dbReference>
<dbReference type="SUPFAM" id="SSF52777">
    <property type="entry name" value="CoA-dependent acyltransferases"/>
    <property type="match status" value="12"/>
</dbReference>
<dbReference type="PROSITE" id="PS00455">
    <property type="entry name" value="AMP_BINDING"/>
    <property type="match status" value="1"/>
</dbReference>
<evidence type="ECO:0000259" key="7">
    <source>
        <dbReference type="PROSITE" id="PS50075"/>
    </source>
</evidence>
<dbReference type="FunFam" id="3.40.50.980:FF:000001">
    <property type="entry name" value="Non-ribosomal peptide synthetase"/>
    <property type="match status" value="2"/>
</dbReference>
<dbReference type="Proteomes" id="UP000076632">
    <property type="component" value="Unassembled WGS sequence"/>
</dbReference>
<dbReference type="InterPro" id="IPR045851">
    <property type="entry name" value="AMP-bd_C_sf"/>
</dbReference>
<evidence type="ECO:0000256" key="5">
    <source>
        <dbReference type="ARBA" id="ARBA00029454"/>
    </source>
</evidence>
<feature type="domain" description="Carrier" evidence="7">
    <location>
        <begin position="5049"/>
        <end position="5122"/>
    </location>
</feature>
<dbReference type="SUPFAM" id="SSF47336">
    <property type="entry name" value="ACP-like"/>
    <property type="match status" value="6"/>
</dbReference>
<evidence type="ECO:0000313" key="8">
    <source>
        <dbReference type="EMBL" id="KZF19680.1"/>
    </source>
</evidence>
<dbReference type="EMBL" id="KV407465">
    <property type="protein sequence ID" value="KZF19680.1"/>
    <property type="molecule type" value="Genomic_DNA"/>
</dbReference>
<evidence type="ECO:0000256" key="1">
    <source>
        <dbReference type="ARBA" id="ARBA00004924"/>
    </source>
</evidence>
<dbReference type="Gene3D" id="1.10.1200.10">
    <property type="entry name" value="ACP-like"/>
    <property type="match status" value="5"/>
</dbReference>
<dbReference type="FunFam" id="3.40.50.12780:FF:000024">
    <property type="entry name" value="Nonribosomal siderophore peptide synthase SidC"/>
    <property type="match status" value="3"/>
</dbReference>
<dbReference type="PROSITE" id="PS00012">
    <property type="entry name" value="PHOSPHOPANTETHEINE"/>
    <property type="match status" value="5"/>
</dbReference>
<evidence type="ECO:0000256" key="4">
    <source>
        <dbReference type="ARBA" id="ARBA00022598"/>
    </source>
</evidence>
<evidence type="ECO:0000256" key="2">
    <source>
        <dbReference type="ARBA" id="ARBA00022450"/>
    </source>
</evidence>
<feature type="domain" description="Carrier" evidence="7">
    <location>
        <begin position="697"/>
        <end position="770"/>
    </location>
</feature>
<protein>
    <submittedName>
        <fullName evidence="8">Nonribosomal peptide synthetase 2</fullName>
    </submittedName>
</protein>
<dbReference type="InterPro" id="IPR006162">
    <property type="entry name" value="Ppantetheine_attach_site"/>
</dbReference>
<dbReference type="FunFam" id="3.30.300.30:FF:000015">
    <property type="entry name" value="Nonribosomal peptide synthase SidD"/>
    <property type="match status" value="2"/>
</dbReference>
<keyword evidence="2" id="KW-0596">Phosphopantetheine</keyword>
<dbReference type="InterPro" id="IPR042099">
    <property type="entry name" value="ANL_N_sf"/>
</dbReference>
<organism evidence="8 9">
    <name type="scientific">Xylona heveae (strain CBS 132557 / TC161)</name>
    <dbReference type="NCBI Taxonomy" id="1328760"/>
    <lineage>
        <taxon>Eukaryota</taxon>
        <taxon>Fungi</taxon>
        <taxon>Dikarya</taxon>
        <taxon>Ascomycota</taxon>
        <taxon>Pezizomycotina</taxon>
        <taxon>Xylonomycetes</taxon>
        <taxon>Xylonales</taxon>
        <taxon>Xylonaceae</taxon>
        <taxon>Xylona</taxon>
    </lineage>
</organism>
<dbReference type="RefSeq" id="XP_018185235.1">
    <property type="nucleotide sequence ID" value="XM_018330342.1"/>
</dbReference>
<dbReference type="Pfam" id="PF00550">
    <property type="entry name" value="PP-binding"/>
    <property type="match status" value="6"/>
</dbReference>
<keyword evidence="4" id="KW-0436">Ligase</keyword>
<dbReference type="GeneID" id="28895479"/>
<dbReference type="NCBIfam" id="NF003417">
    <property type="entry name" value="PRK04813.1"/>
    <property type="match status" value="4"/>
</dbReference>
<keyword evidence="9" id="KW-1185">Reference proteome</keyword>
<feature type="domain" description="Carrier" evidence="7">
    <location>
        <begin position="3924"/>
        <end position="4001"/>
    </location>
</feature>
<dbReference type="GO" id="GO:0010106">
    <property type="term" value="P:cellular response to iron ion starvation"/>
    <property type="evidence" value="ECO:0007669"/>
    <property type="project" value="UniProtKB-ARBA"/>
</dbReference>
<dbReference type="Gene3D" id="3.30.559.30">
    <property type="entry name" value="Nonribosomal peptide synthetase, condensation domain"/>
    <property type="match status" value="6"/>
</dbReference>
<dbReference type="Pfam" id="PF00501">
    <property type="entry name" value="AMP-binding"/>
    <property type="match status" value="4"/>
</dbReference>
<dbReference type="NCBIfam" id="TIGR01733">
    <property type="entry name" value="AA-adenyl-dom"/>
    <property type="match status" value="3"/>
</dbReference>
<dbReference type="SMART" id="SM00823">
    <property type="entry name" value="PKS_PP"/>
    <property type="match status" value="5"/>
</dbReference>
<dbReference type="InterPro" id="IPR010071">
    <property type="entry name" value="AA_adenyl_dom"/>
</dbReference>
<sequence length="5603" mass="620058">MAYLRFTPFPDLCSSLQQKEPQVRSEQQWRTSIPSVAHDQLVVAWGLLLQAYTGEDEPAFLLDKEAVTVNAANLVYIRRDEEILDNESTRHTGLFFNLSPAPCHLALQLEYDVERSTGRLTSSGLLSPNCLAQVGQQLTAIMRSLITKENDTTYSYPTDCGEPLSILNKHPRLFNGPNMLHRLLEKHSEKEDCAIDFLEADGSHRTYSYAAVEKHSNNIALKLRTLLFSGDNASKQHIIPILIPQSPELYISIIGILKAGAAFCPLNLDAPQDRLQFICKDVCAKVLVTTQACEKRLSWPGCPQTVNIDLITEPAFEEREGEKRVAECIDLHQAGLAYVMYTSGSTGAPKGVGVSHAAASQALLAHDRHIPSFNRFLQFAAPTFDVFVFETFFPLYRGSVLTTCRRDQLLRDLPDTMSRLQVDAAELTPTVVSGLLRTRDAVPTLKVLLTIGEALPRGIIDEFGGSSSQQSILYAMYGPTEAAIHCTLVPRMLSSSKAGTIGVPLDTVSALIIPPHRPGASSPDDVQALPQGFVGELAVGGNQLADGYLNRPNKTKEAFIDTRHYGRIYRTGDKARLLADGCIEFLGRISSGQIKLRGQRVELGEIEEAATQTIGVRLSVALVIHGKLVVFCVADDNRVTSNDVLSTCRSWLPAFMVPADIVVTNEIPRLASGKVDRKALERDYQESQPSGTLPGDEELDEIEQKILETVQGILGSRISKSASLVSVGLDSLLAIKLASQLRPLGFDISAVDLLALNSVERIRTRCSPSEKDFVVDSKQKNAEHIWQERCAQTRHAIEDALGTTTTIADIEGTMPCTPLQVAMLSETARNPKAYCNWIELQVRSDVSIPQIKEAFQAVAKNNTILRSGFISAPTSTGPYVQVIWRDLSDTQFRQTEKFSYGFSLDGMNAYLRPLRVQIGFIDGELRILAHIHHALYDGWSWEHLLNDIGDLIKGKPLVERPQFQEVVKYNMKFIEGLSFSESKAFWQARLADITPSLLPNLSGREPAPPSFDIQHWRMETSPAKLASFSRKLGVGLQTCFQGALAYILSRYIGTSEVIVGNVFSGRTLPITGVEEIMGPCISTLPVPTSVLASQTIAEYLQNLHHKNREMLEFSTFPLGEIKKCSKMEPGQPLFDVLFVWQQTLQSEDDSRIFRQINSRDFLEFNLTLEVEPSPDQIRAKATFNESIIPQAHVEILLRQLDQLVSAFIDRSIERVSCLDSCFDQHALSIQSISDDVHDPPSPSTLFEATVQRAPGNIAITIANSITGIEVEYQSLTYLELDQRANQLAHFLLANSVQPDDLVCICMEKSLELYTSILAVIKSGAAYLPLTPETPRDRFKHILETAKVKLCLARSSSRTTLEIPESVVGINVDETDFGAFSSKNPVSPCNDSNIAYAVFTSGSTGTPKGVLVTRKNLSTNLEVLMTEYPHPLGSRLLQACSQAFDVSVFEIFFTWSTGMTLCSATNDVLFRDIEHAIRKMGITHLSLTPTVAGLIDPRNVPNVKFLVCAGESMTSKVFRSWAGRGLYQAYGPSETTNVCTLKSRVLPSDAINNIGQALRNTSALVIRGDSPNISPVPRGSLGEFCFGGDQVCRGYLNMPAMNSEKFFSHPELGKLYRTGDYGRMLHDGSLVFVGRADEQVKLRGQRIELGEINNCLLQASCLENCITMLVESHTTRAAQLVSFWIPSGSANSETRILSVDEGIKVHIGELNDRLKLTLPAYMQPAFLIPITQIPRTSQGKVDTRRLQSIFDGLGNEYLDSACQQQDESESGTAWSDLDLKILEAVSQVVGVSASAIRRHTSLFSLGLDSISAIALVGRLRESLSCQLDVSAILKKPTIASLAGEVIKLRQESKEAKTVSTDPQIYFDRSFLDDTVSIFEGNGKSVRKILPCTPLQDAMLSAAIARGNKAYFNHSVIEINGDMERLRKGWEMMVKRHDILRTCFVSSNSRVSAFAQVILDQCDTPWRVIEASPDSLGVAIDARKAEITTFMDKNAPPFALSVFRTSQGIHLLLSMHHALYDGRALSLLFEEVEHAYLGLELMPTVPFESFLEYSAGMEKDEADAFWERQLKDFTPTSFPDLTGKSARERRTLTGSSVARMVSALPLSKIQNECRLLSTTLLAVGQAAWAKLLSVYLGEEDICFGNIVSGRTIPLDGVDRIVAPCFNTLPVRVAVTQSPTNRDLAQKLHAINTSALQYQFTPLRRIQAKHGESGTHLFDTLFLLQQPQSGLDHSIWALEDDTGDMDFPVVCELIPNTAENTLQFSLYYYHSIMDDQDAYRILRSLDVSLSTSFDQPSTAPLDFSMFSHDLLSSSNTDFKTLNPLNGDVITKSFERNVALSPNELALDFLGADGQRTIWTFDQLNRYANRIANTLIARGTSSEEATPICLRKSPQFYASVLGVLKAGAAFTPIDPQAPSERKAFILQELGARTILSSSEIDLSWCDVSVVDVDIVMRSDGCATNPNIPYSPSSLAYRLYTSGSTGQPKAVSVEHRNAIQTIESSRSALPWERGLRFLQFAAITFDMCYYDCFLAWNFGLALCAAPQSTLLNDLASVINRLNVDMLDLTPTVASTLARSAVPSVKCLYCIGEAMPQKLADEWDGLCLNSYGPTEAAMCCTVYRVQPDIKSSVIGIPFPTTSFTVISRISGCTVPTYGIGELLIGGGQVARNYHANKKLTKAQFIIGKDGQRKYKSGDLVRMLGNGLFEFIGRADDQVKIRGQRVELDEINAVIKAGVDGIRDVSTQVLKQSTNTKEQLVSFLATGSSFDIDRAPTVKDCARKAASRKLPSYMVPTIFVVLDNIPLSAAGKVNKRALLETFQKEQESSLDTQQASDANAPESHDWSPEEQQVRSILSTLSGLQKQQMRRDTTIYQLGLDSISAVQIASSLRDRGYQASVGDILKGPSIEQISTTLRADASKVDLPIFNFERFEKENGQSVRATLGNRQVELEAIRPCTPIQSGMIAQFIHSQGHMYFNHLVLEFDSSIDTNRVLEAWQAAAVKFEILRTGFVKTSDRQYPFAMVTYKAAALPVLCGDLGTSSSPLATLRRQRQDIGRRVLDNLHLPPWHLTTVRTQEGKLTLQLSAHHALYDAHSLNIILNDIQSYYHTGNMRSTPSLNPVLGAILAANEDDTEQEIFWRGMSNRVAVSKFPNLTPLRVSANSSPVLTKVCSELRTKLEYKCRTLGITLQAAGQAAWARVLSAYTGEFVVTFGSVFSGRTLGRDAELAVFPCISTLPIPVQATGSNLDLLRQVMETNARLIQHQFTPLPKIQHWTGNPSRTLFDTLFVYQKISEKRQIADFGSVVDEQASVDYAISIEMEPLGAEDVEFRITFKEDLIPPKQASILLDQLHAVLLDTLNSPHNDCSDMTNLNPALLSVVPPKQPTLSSEVELLHQFVELHALRTPGKVAFEFATDLHSGNTVKRQWTYQQLDEEGNRVAHLIQKYGASPGDLVGICFDKCPEASFAILGIMKAGCAYVALDPSAPIARKGFIIKDSQARLIVTTTDLTHELRENVEVPVLSLDGAENASGMPSRPPTLSRQICASDACYCLYTSGTTGTPKGCELTHENAVQAMLAFRILFYPHWDEQSRWLQFASFHFDVSVLEQFWSWSVGICVCSAPRELIFEDIAGAIRELEVTHIDLTPSLARILHPDDVPSLCRGVFITGGEQLKQEILDAWGPKQVIYNGYGPTEATIGVTMYPRVPENGKPSNIGKQFENVGSYVFRPGSTMPVLRGAVGELCVSGKLVGRGYLNRPELTRDRFQYLEQFSERVYRTGDLVRTLHDETFDFLGRSDDQVKLRGQRLEIGEINDVIKRASDSIEEVATLVVRHPQQQKEQLVSFVVSKDWKRTNSKDRNPLFVSGFSKEMGSIFNACKAKLPGYMIPTHFLPLTSIPLSPNNKADARRLKDIYCELSISELQNLTTAGSEDEEQLVGEEEIIAQILLQRTGLEGTKVTKASTIFELGLDSISVIEFANELKRVGFVGAHSMLILQNPALGQLVKALASKEGSDTTSDEASLVSSQRIRAFAHRHTYTACEALGLPQDSVESIAPCTPLQEGMIYRALESDKGLYFAAFRYHVKESLNWPALKEAWTRVLAYTQILRTKFALTADGYAQVALKSMALPWQEVFLPSSEDIGAVSKQYYSEWHSNSRSLEERPFELVIFRSGSQTWMCIHIFHALYDGISLPMILDRVLQEYNGEDGITYGPPFQQVLALGPLKEPAKAKDFWTRHLKLCKYQELPPIISQPSATDSFVSRDFLASKQLETVRRRLNVTAQSLIQACWATVLQRIFNAKTVTFGLVVSGRSAAEQLTTTIGPLFNTIPFAVTLEESESGASLVQKCHKLNMEALQYQHTPLRNIAKWCQRTPDHPLFNTLFVFQKEVDSPTVQPELLWTPLEDESQADYPIALEAHQKADGVLRLTLSAQKEISNNDTSIQLLIELDAAIARLIHDMDSTVSLSLSNGHAPERDVSGENTTQEDKNLLNGSAANNTFQWSPTAEHIRGEIADLAGVEATDINEHSTIFELGLDSIDAIKLSSRLKRKGLHVSVGDILKALTVPKITQKLSGAIITNGTDNGALKVNEYRRLLMEYLSRNQRSIEDIEDILPITPLQEAMLADMLTTEFSTYFNHDVLEIAPTVDVRRLRSSCAAVVQNSPILRTAFLEIDDPAIPGTYAQMIQRSSPNPRTCQMVSLDEDDTFDKIFEFIKRDVMKCMQDIPPFRITVVTGAEKNYLVLSLAHALYDGWSIGLLHEDIHRAYHESYNPRPPYNTLIEEIVAASGDEAEKFWANELSGVSPTCFGEQDKPIREQGGLSRDECTASLGLEKVQSFCKQFGVNLQALGLTCWSIVLGNRLHKLDIVFGTVLSGRNSEEAQEIMFPAMNTVPVRVVLHGTGKEMVQYLQETSANMMQYQHFPLRRAQALAKTDGRRLFDSLFIYQKGFAAGINDGTLYHSVNSFSNTEYPVCVEMEASEGDLVWRAACQGNSFDAASTRELLQDLDQALFSIISDPDSSILDVQQNKVTLCGLSPFTIDDFTADPRPGSSPALLKQPTKNTHWSPTEMTVREVLASVARIPSQEISKDTTIFHLGLDSISAIKLASQLKKHALRIKVGDILKAGTVEGIARLAGSEGAPDLQFDAGAVLLRAVGDVRGQEVVADFGFQQDNIERIAPATPGQSYFLTSWQNTRGSLFYATFSYIIRKDLSACRLEEAWQTLVDRSALLRSTFVSSGSTRAPFLQITFKSYKNSIVWVPASDKGIFETHRKVDFKLPPVTLFAYKDDNRVILNLQIHHALYDGVSLPALLRSLEVLCNNVHAAVDLQADMDDSIAFFYLEEAQVKRREFWANYLTEQNPRLSITKPLEAPHRTQVFCPNVISKVHILESLVRENGLSIQALFLAVYARVYAGLVQHSQPGEPAQVVFGMYLANRSHWLEKTSNNGAPTVNFVPLRVSHPLDGSIMAMAQQVHKDLQNVGSLENSAVSLWEIFEWTGVKIDSFVNFLKLPGADDINGVEPDTAKAGISIEECIPSWSGGTKTVVRDNVERFTDPLLLKNNPVKEVLPPAIDIEASITADSLDVGIFGSTELVDIDEAESAIKQIGNILKAVQDTGDHNMV</sequence>
<dbReference type="GO" id="GO:0043041">
    <property type="term" value="P:amino acid activation for nonribosomal peptide biosynthetic process"/>
    <property type="evidence" value="ECO:0007669"/>
    <property type="project" value="TreeGrafter"/>
</dbReference>
<dbReference type="Gene3D" id="3.30.559.10">
    <property type="entry name" value="Chloramphenicol acetyltransferase-like domain"/>
    <property type="match status" value="6"/>
</dbReference>
<dbReference type="CDD" id="cd05918">
    <property type="entry name" value="A_NRPS_SidN3_like"/>
    <property type="match status" value="3"/>
</dbReference>